<proteinExistence type="predicted"/>
<accession>A0A1M4X1M0</accession>
<evidence type="ECO:0000313" key="1">
    <source>
        <dbReference type="EMBL" id="SHE87396.1"/>
    </source>
</evidence>
<dbReference type="Proteomes" id="UP000184423">
    <property type="component" value="Unassembled WGS sequence"/>
</dbReference>
<gene>
    <name evidence="1" type="ORF">SAMN02746091_01285</name>
</gene>
<organism evidence="1 2">
    <name type="scientific">Caloramator proteoclasticus DSM 10124</name>
    <dbReference type="NCBI Taxonomy" id="1121262"/>
    <lineage>
        <taxon>Bacteria</taxon>
        <taxon>Bacillati</taxon>
        <taxon>Bacillota</taxon>
        <taxon>Clostridia</taxon>
        <taxon>Eubacteriales</taxon>
        <taxon>Clostridiaceae</taxon>
        <taxon>Caloramator</taxon>
    </lineage>
</organism>
<dbReference type="AlphaFoldDB" id="A0A1M4X1M0"/>
<dbReference type="RefSeq" id="WP_073248504.1">
    <property type="nucleotide sequence ID" value="NZ_FQVG01000021.1"/>
</dbReference>
<evidence type="ECO:0000313" key="2">
    <source>
        <dbReference type="Proteomes" id="UP000184423"/>
    </source>
</evidence>
<dbReference type="EMBL" id="FQVG01000021">
    <property type="protein sequence ID" value="SHE87396.1"/>
    <property type="molecule type" value="Genomic_DNA"/>
</dbReference>
<sequence length="209" mass="25287">MLTYHFEDNIPLFRCSLCGKCEGFIESKSFINKNRGCCWYYPKYTLMDIKNILSMGREDFIKGLKTLENVYISSFYLEVRGYFDEYGFNNMDIDEDIDFDKKLFFRLCPFWQENGCKIDYRLRPHPCNLYLCREVIELCKQSYSEFSKERKDYFSYMNYFNELLKRELIENGLDLLKDFEATLKFIKKYEVPKFEPRQIKDLILTNEAS</sequence>
<protein>
    <submittedName>
        <fullName evidence="1">Uncharacterized protein</fullName>
    </submittedName>
</protein>
<keyword evidence="2" id="KW-1185">Reference proteome</keyword>
<reference evidence="2" key="1">
    <citation type="submission" date="2016-11" db="EMBL/GenBank/DDBJ databases">
        <authorList>
            <person name="Varghese N."/>
            <person name="Submissions S."/>
        </authorList>
    </citation>
    <scope>NUCLEOTIDE SEQUENCE [LARGE SCALE GENOMIC DNA]</scope>
    <source>
        <strain evidence="2">DSM 10124</strain>
    </source>
</reference>
<name>A0A1M4X1M0_9CLOT</name>